<accession>A0A2R3YAL8</accession>
<dbReference type="GO" id="GO:0000329">
    <property type="term" value="C:fungal-type vacuole membrane"/>
    <property type="evidence" value="ECO:0007669"/>
    <property type="project" value="TreeGrafter"/>
</dbReference>
<dbReference type="Gene3D" id="1.20.1420.30">
    <property type="entry name" value="NCX, central ion-binding region"/>
    <property type="match status" value="1"/>
</dbReference>
<organism evidence="11">
    <name type="scientific">Ganoderma lucidum</name>
    <name type="common">Ling zhi medicinal fungus</name>
    <name type="synonym">Bracket fungus</name>
    <dbReference type="NCBI Taxonomy" id="5315"/>
    <lineage>
        <taxon>Eukaryota</taxon>
        <taxon>Fungi</taxon>
        <taxon>Dikarya</taxon>
        <taxon>Basidiomycota</taxon>
        <taxon>Agaricomycotina</taxon>
        <taxon>Agaricomycetes</taxon>
        <taxon>Polyporales</taxon>
        <taxon>Polyporaceae</taxon>
        <taxon>Ganoderma</taxon>
    </lineage>
</organism>
<feature type="transmembrane region" description="Helical" evidence="9">
    <location>
        <begin position="96"/>
        <end position="118"/>
    </location>
</feature>
<dbReference type="AlphaFoldDB" id="A0A2R3YAL8"/>
<feature type="transmembrane region" description="Helical" evidence="9">
    <location>
        <begin position="66"/>
        <end position="84"/>
    </location>
</feature>
<feature type="transmembrane region" description="Helical" evidence="9">
    <location>
        <begin position="433"/>
        <end position="451"/>
    </location>
</feature>
<feature type="transmembrane region" description="Helical" evidence="9">
    <location>
        <begin position="533"/>
        <end position="554"/>
    </location>
</feature>
<dbReference type="GO" id="GO:0012505">
    <property type="term" value="C:endomembrane system"/>
    <property type="evidence" value="ECO:0007669"/>
    <property type="project" value="UniProtKB-SubCell"/>
</dbReference>
<evidence type="ECO:0000259" key="10">
    <source>
        <dbReference type="Pfam" id="PF01699"/>
    </source>
</evidence>
<feature type="compositionally biased region" description="Basic and acidic residues" evidence="8">
    <location>
        <begin position="352"/>
        <end position="361"/>
    </location>
</feature>
<keyword evidence="5 9" id="KW-1133">Transmembrane helix</keyword>
<feature type="domain" description="Sodium/calcium exchanger membrane region" evidence="10">
    <location>
        <begin position="439"/>
        <end position="579"/>
    </location>
</feature>
<dbReference type="PANTHER" id="PTHR31503:SF20">
    <property type="entry name" value="CA(2+)_H(+) EXCHANGER, PUTATIVE (EUROFUNG)-RELATED"/>
    <property type="match status" value="1"/>
</dbReference>
<feature type="compositionally biased region" description="Polar residues" evidence="8">
    <location>
        <begin position="274"/>
        <end position="301"/>
    </location>
</feature>
<evidence type="ECO:0000256" key="9">
    <source>
        <dbReference type="SAM" id="Phobius"/>
    </source>
</evidence>
<keyword evidence="7 9" id="KW-0472">Membrane</keyword>
<dbReference type="GO" id="GO:0006874">
    <property type="term" value="P:intracellular calcium ion homeostasis"/>
    <property type="evidence" value="ECO:0007669"/>
    <property type="project" value="TreeGrafter"/>
</dbReference>
<dbReference type="Pfam" id="PF01699">
    <property type="entry name" value="Na_Ca_ex"/>
    <property type="match status" value="1"/>
</dbReference>
<feature type="transmembrane region" description="Helical" evidence="9">
    <location>
        <begin position="471"/>
        <end position="492"/>
    </location>
</feature>
<dbReference type="InterPro" id="IPR004837">
    <property type="entry name" value="NaCa_Exmemb"/>
</dbReference>
<reference evidence="11" key="1">
    <citation type="submission" date="2018-01" db="EMBL/GenBank/DDBJ databases">
        <title>Hydrogen sulfide participate in the regulation of ganoderic acid biosynthesis induced by heat stress in Ganoderma lucidum.</title>
        <authorList>
            <person name="Tian J.L."/>
        </authorList>
    </citation>
    <scope>NUCLEOTIDE SEQUENCE</scope>
    <source>
        <strain evidence="11">ACCC53264</strain>
    </source>
</reference>
<evidence type="ECO:0000256" key="4">
    <source>
        <dbReference type="ARBA" id="ARBA00022692"/>
    </source>
</evidence>
<feature type="compositionally biased region" description="Basic and acidic residues" evidence="8">
    <location>
        <begin position="322"/>
        <end position="334"/>
    </location>
</feature>
<feature type="region of interest" description="Disordered" evidence="8">
    <location>
        <begin position="322"/>
        <end position="363"/>
    </location>
</feature>
<evidence type="ECO:0000256" key="5">
    <source>
        <dbReference type="ARBA" id="ARBA00022989"/>
    </source>
</evidence>
<sequence length="602" mass="65673">MPLNIDHEPKDQPKSFIQRLFGLKRSDKTAFDREAQHLGYPPYDKGGGVGEAPRGILKMTAASETLIFVVLVLGMCFFAGGIRFSEQGFDSTATQIHSSLLSISVGAVLLPAAFHFALSYSTRDKDETQTTLQQQKEDILRMSHGHGNPCSVYISYLIFQLWSHTHLYQDSHQPSAKLPVAASVHSATARLREKSSSIYGRVANARSLENFRRGSFHTIRNFGHHDKSPPSSRAPSPGGFNLKPNNPSEISEAATDLSEPPINGPGAFLRSHAHTSSNRSLTSSDGRLSPFTPSSQVTLSNPIALPGESTVRLVSKQEQFVIRRESSSDSDRSTQDAPHSRPASDVFDSDEEPARQRDVRGRSRTPISDVLSAYYSESLKGNSDNSSHGRRMSPVNLMPGLGAWHGGRVVESPTQYASSSPIHSAEGPQQPEMSWPLTLFLVTAVTVLVAVNAEWLVDSMDHLSPLISKEWIGLILLPTVSVMAECVTAVNVAAQDQLTLSISVAVGSTIQTALFVIPSMVILGWILDKPLALLFDPFESVVLYISVNTMGYVVADGKSNWLEGVILMCLYIVIAVTFWFYPGSNFSSNLAVCTTTPFSFHV</sequence>
<evidence type="ECO:0000256" key="6">
    <source>
        <dbReference type="ARBA" id="ARBA00023065"/>
    </source>
</evidence>
<dbReference type="InterPro" id="IPR004713">
    <property type="entry name" value="CaH_exchang"/>
</dbReference>
<dbReference type="PANTHER" id="PTHR31503">
    <property type="entry name" value="VACUOLAR CALCIUM ION TRANSPORTER"/>
    <property type="match status" value="1"/>
</dbReference>
<evidence type="ECO:0000256" key="2">
    <source>
        <dbReference type="ARBA" id="ARBA00008170"/>
    </source>
</evidence>
<evidence type="ECO:0000313" key="11">
    <source>
        <dbReference type="EMBL" id="AVR29898.1"/>
    </source>
</evidence>
<feature type="transmembrane region" description="Helical" evidence="9">
    <location>
        <begin position="561"/>
        <end position="581"/>
    </location>
</feature>
<dbReference type="GO" id="GO:0015369">
    <property type="term" value="F:calcium:proton antiporter activity"/>
    <property type="evidence" value="ECO:0007669"/>
    <property type="project" value="UniProtKB-ARBA"/>
</dbReference>
<evidence type="ECO:0000256" key="1">
    <source>
        <dbReference type="ARBA" id="ARBA00004127"/>
    </source>
</evidence>
<protein>
    <submittedName>
        <fullName evidence="11">Putative calcium-hydrogen exchanger 6</fullName>
    </submittedName>
</protein>
<evidence type="ECO:0000256" key="3">
    <source>
        <dbReference type="ARBA" id="ARBA00022448"/>
    </source>
</evidence>
<feature type="region of interest" description="Disordered" evidence="8">
    <location>
        <begin position="219"/>
        <end position="303"/>
    </location>
</feature>
<proteinExistence type="evidence at transcript level"/>
<evidence type="ECO:0000256" key="8">
    <source>
        <dbReference type="SAM" id="MobiDB-lite"/>
    </source>
</evidence>
<keyword evidence="3" id="KW-0813">Transport</keyword>
<keyword evidence="4 9" id="KW-0812">Transmembrane</keyword>
<comment type="subcellular location">
    <subcellularLocation>
        <location evidence="1">Endomembrane system</location>
        <topology evidence="1">Multi-pass membrane protein</topology>
    </subcellularLocation>
</comment>
<dbReference type="InterPro" id="IPR044880">
    <property type="entry name" value="NCX_ion-bd_dom_sf"/>
</dbReference>
<feature type="transmembrane region" description="Helical" evidence="9">
    <location>
        <begin position="504"/>
        <end position="527"/>
    </location>
</feature>
<keyword evidence="6" id="KW-0406">Ion transport</keyword>
<comment type="similarity">
    <text evidence="2">Belongs to the Ca(2+):cation antiporter (CaCA) (TC 2.A.19) family.</text>
</comment>
<evidence type="ECO:0000256" key="7">
    <source>
        <dbReference type="ARBA" id="ARBA00023136"/>
    </source>
</evidence>
<name>A0A2R3YAL8_GANLU</name>
<dbReference type="EMBL" id="MG860529">
    <property type="protein sequence ID" value="AVR29898.1"/>
    <property type="molecule type" value="mRNA"/>
</dbReference>